<comment type="caution">
    <text evidence="2">The sequence shown here is derived from an EMBL/GenBank/DDBJ whole genome shotgun (WGS) entry which is preliminary data.</text>
</comment>
<keyword evidence="3" id="KW-1185">Reference proteome</keyword>
<protein>
    <recommendedName>
        <fullName evidence="1">Protein kinase domain-containing protein</fullName>
    </recommendedName>
</protein>
<dbReference type="AlphaFoldDB" id="A0A6N7YS61"/>
<name>A0A6N7YS61_9PSEU</name>
<dbReference type="EMBL" id="WMBA01000015">
    <property type="protein sequence ID" value="MTD54792.1"/>
    <property type="molecule type" value="Genomic_DNA"/>
</dbReference>
<feature type="domain" description="Protein kinase" evidence="1">
    <location>
        <begin position="7"/>
        <end position="296"/>
    </location>
</feature>
<evidence type="ECO:0000259" key="1">
    <source>
        <dbReference type="PROSITE" id="PS50011"/>
    </source>
</evidence>
<evidence type="ECO:0000313" key="3">
    <source>
        <dbReference type="Proteomes" id="UP000440096"/>
    </source>
</evidence>
<dbReference type="GO" id="GO:0004672">
    <property type="term" value="F:protein kinase activity"/>
    <property type="evidence" value="ECO:0007669"/>
    <property type="project" value="InterPro"/>
</dbReference>
<evidence type="ECO:0000313" key="2">
    <source>
        <dbReference type="EMBL" id="MTD54792.1"/>
    </source>
</evidence>
<sequence>MIRKKDLGTLEFIAKGAVGNVYRLPNFTIPGCPPLAYKEVRDIAPGEFSARNRQEALDAMAKTVAFRAGLSQADRGDLDEYTTWPIEMVEDNGAPCGMVMPLIPPDFFVRSSPRAGNPRDLVVDLSWLCAKESQAQNEGIDRSGYRDLLVRIALLAQLVYAVGRLHRHGIVYGDLSLKNAALAVNPPRVKLLDCDAAAELSDPARVQLHSPAFTPPENASGAQKVQDDRTDIYKLALCVIRGLQQGRGVTQTRDPAGLAGKLDAPALDVITRAVGADRGRRPTAKELFDCLEQNLLAKASPPTLRSASLNRTAVPRGLDLEVSWEASGGKEVCVLGPNGFEVTLPDPGTPVATYVITPPASGEISVEVRNAHGTVRTVAGSVQVYDLPAFRVELDSLPRPVMSGVPAVMVPPVLHALPSVPTVSTAAHPAPRIELPSLEPVSNLVQTTKTILPTAPAHPELGAAAARTTESVREMFDQARQRLRAHVAGKVDAAVRRGVSRL</sequence>
<accession>A0A6N7YS61</accession>
<organism evidence="2 3">
    <name type="scientific">Amycolatopsis pithecellobii</name>
    <dbReference type="NCBI Taxonomy" id="664692"/>
    <lineage>
        <taxon>Bacteria</taxon>
        <taxon>Bacillati</taxon>
        <taxon>Actinomycetota</taxon>
        <taxon>Actinomycetes</taxon>
        <taxon>Pseudonocardiales</taxon>
        <taxon>Pseudonocardiaceae</taxon>
        <taxon>Amycolatopsis</taxon>
    </lineage>
</organism>
<dbReference type="Proteomes" id="UP000440096">
    <property type="component" value="Unassembled WGS sequence"/>
</dbReference>
<gene>
    <name evidence="2" type="ORF">GKO32_12485</name>
</gene>
<dbReference type="RefSeq" id="WP_154757003.1">
    <property type="nucleotide sequence ID" value="NZ_WMBA01000015.1"/>
</dbReference>
<dbReference type="InterPro" id="IPR011009">
    <property type="entry name" value="Kinase-like_dom_sf"/>
</dbReference>
<proteinExistence type="predicted"/>
<dbReference type="SUPFAM" id="SSF56112">
    <property type="entry name" value="Protein kinase-like (PK-like)"/>
    <property type="match status" value="1"/>
</dbReference>
<dbReference type="PROSITE" id="PS50011">
    <property type="entry name" value="PROTEIN_KINASE_DOM"/>
    <property type="match status" value="1"/>
</dbReference>
<reference evidence="2 3" key="1">
    <citation type="submission" date="2019-11" db="EMBL/GenBank/DDBJ databases">
        <title>Draft genome of Amycolatopsis RM579.</title>
        <authorList>
            <person name="Duangmal K."/>
            <person name="Mingma R."/>
        </authorList>
    </citation>
    <scope>NUCLEOTIDE SEQUENCE [LARGE SCALE GENOMIC DNA]</scope>
    <source>
        <strain evidence="2 3">RM579</strain>
    </source>
</reference>
<dbReference type="InterPro" id="IPR000719">
    <property type="entry name" value="Prot_kinase_dom"/>
</dbReference>
<dbReference type="Gene3D" id="1.10.510.10">
    <property type="entry name" value="Transferase(Phosphotransferase) domain 1"/>
    <property type="match status" value="1"/>
</dbReference>
<dbReference type="OrthoDB" id="1492512at2"/>
<dbReference type="GO" id="GO:0005524">
    <property type="term" value="F:ATP binding"/>
    <property type="evidence" value="ECO:0007669"/>
    <property type="project" value="InterPro"/>
</dbReference>